<feature type="binding site" evidence="4">
    <location>
        <position position="64"/>
    </location>
    <ligand>
        <name>a divalent metal cation</name>
        <dbReference type="ChEBI" id="CHEBI:60240"/>
        <label>2</label>
    </ligand>
</feature>
<organism evidence="5 6">
    <name type="scientific">Aliidiomarina shirensis</name>
    <dbReference type="NCBI Taxonomy" id="1048642"/>
    <lineage>
        <taxon>Bacteria</taxon>
        <taxon>Pseudomonadati</taxon>
        <taxon>Pseudomonadota</taxon>
        <taxon>Gammaproteobacteria</taxon>
        <taxon>Alteromonadales</taxon>
        <taxon>Idiomarinaceae</taxon>
        <taxon>Aliidiomarina</taxon>
    </lineage>
</organism>
<feature type="binding site" evidence="4">
    <location>
        <position position="101"/>
    </location>
    <ligand>
        <name>a divalent metal cation</name>
        <dbReference type="ChEBI" id="CHEBI:60240"/>
        <label>1</label>
    </ligand>
</feature>
<evidence type="ECO:0000256" key="3">
    <source>
        <dbReference type="ARBA" id="ARBA00022723"/>
    </source>
</evidence>
<feature type="binding site" evidence="4">
    <location>
        <position position="223"/>
    </location>
    <ligand>
        <name>a divalent metal cation</name>
        <dbReference type="ChEBI" id="CHEBI:60240"/>
        <label>1</label>
    </ligand>
</feature>
<dbReference type="Pfam" id="PF01784">
    <property type="entry name" value="DUF34_NIF3"/>
    <property type="match status" value="1"/>
</dbReference>
<comment type="caution">
    <text evidence="5">The sequence shown here is derived from an EMBL/GenBank/DDBJ whole genome shotgun (WGS) entry which is preliminary data.</text>
</comment>
<dbReference type="SUPFAM" id="SSF102705">
    <property type="entry name" value="NIF3 (NGG1p interacting factor 3)-like"/>
    <property type="match status" value="1"/>
</dbReference>
<evidence type="ECO:0000256" key="2">
    <source>
        <dbReference type="ARBA" id="ARBA00022112"/>
    </source>
</evidence>
<dbReference type="GO" id="GO:0046872">
    <property type="term" value="F:metal ion binding"/>
    <property type="evidence" value="ECO:0007669"/>
    <property type="project" value="UniProtKB-KW"/>
</dbReference>
<dbReference type="PANTHER" id="PTHR13799">
    <property type="entry name" value="NGG1 INTERACTING FACTOR 3"/>
    <property type="match status" value="1"/>
</dbReference>
<dbReference type="AlphaFoldDB" id="A0A432WXA9"/>
<gene>
    <name evidence="5" type="ORF">CWE13_01955</name>
</gene>
<dbReference type="NCBIfam" id="TIGR00486">
    <property type="entry name" value="YbgI_SA1388"/>
    <property type="match status" value="1"/>
</dbReference>
<keyword evidence="3 4" id="KW-0479">Metal-binding</keyword>
<comment type="similarity">
    <text evidence="1">Belongs to the GTP cyclohydrolase I type 2/NIF3 family.</text>
</comment>
<reference evidence="6" key="1">
    <citation type="journal article" date="2018" name="Front. Microbiol.">
        <title>Genome-Based Analysis Reveals the Taxonomy and Diversity of the Family Idiomarinaceae.</title>
        <authorList>
            <person name="Liu Y."/>
            <person name="Lai Q."/>
            <person name="Shao Z."/>
        </authorList>
    </citation>
    <scope>NUCLEOTIDE SEQUENCE [LARGE SCALE GENOMIC DNA]</scope>
    <source>
        <strain evidence="6">AIS</strain>
    </source>
</reference>
<dbReference type="InterPro" id="IPR002678">
    <property type="entry name" value="DUF34/NIF3"/>
</dbReference>
<dbReference type="OrthoDB" id="9800881at2"/>
<feature type="binding site" evidence="4">
    <location>
        <position position="63"/>
    </location>
    <ligand>
        <name>a divalent metal cation</name>
        <dbReference type="ChEBI" id="CHEBI:60240"/>
        <label>1</label>
    </ligand>
</feature>
<accession>A0A432WXA9</accession>
<dbReference type="Gene3D" id="3.40.1390.30">
    <property type="entry name" value="NIF3 (NGG1p interacting factor 3)-like"/>
    <property type="match status" value="2"/>
</dbReference>
<evidence type="ECO:0000256" key="4">
    <source>
        <dbReference type="PIRSR" id="PIRSR602678-1"/>
    </source>
</evidence>
<dbReference type="Proteomes" id="UP000286934">
    <property type="component" value="Unassembled WGS sequence"/>
</dbReference>
<sequence length="251" mass="26915">MQRNDLVNQLNNWLQPENVQDYCPNGLQVEGNEQVNSVVTGVTASQALVDAAIARGADTLLVHHGYFWKGEAEPVVGMKRKRLGALLKANINLVAYHLPLDIHPEFGNNAQLLTLLGANQIEPVPNVAPSGILQVGRLPQALSGLELARKLEQLLGRQLVASVLFEQPITRVAVCTGGGQGFIEQALAAGADAFITGEVSEQTIHVARECGIQFYAAGHHATERYGVKALGEKLAAEFGLNVSFIDIDNPA</sequence>
<dbReference type="PANTHER" id="PTHR13799:SF14">
    <property type="entry name" value="GTP CYCLOHYDROLASE 1 TYPE 2 HOMOLOG"/>
    <property type="match status" value="1"/>
</dbReference>
<dbReference type="EMBL" id="PIPP01000001">
    <property type="protein sequence ID" value="RUO38428.1"/>
    <property type="molecule type" value="Genomic_DNA"/>
</dbReference>
<keyword evidence="6" id="KW-1185">Reference proteome</keyword>
<evidence type="ECO:0000313" key="6">
    <source>
        <dbReference type="Proteomes" id="UP000286934"/>
    </source>
</evidence>
<evidence type="ECO:0000256" key="1">
    <source>
        <dbReference type="ARBA" id="ARBA00006964"/>
    </source>
</evidence>
<dbReference type="FunFam" id="3.40.1390.30:FF:000002">
    <property type="entry name" value="Nif3-like dinuclear metal center protein"/>
    <property type="match status" value="1"/>
</dbReference>
<dbReference type="GO" id="GO:0005737">
    <property type="term" value="C:cytoplasm"/>
    <property type="evidence" value="ECO:0007669"/>
    <property type="project" value="TreeGrafter"/>
</dbReference>
<protein>
    <recommendedName>
        <fullName evidence="2">GTP cyclohydrolase 1 type 2 homolog</fullName>
    </recommendedName>
</protein>
<dbReference type="InterPro" id="IPR036069">
    <property type="entry name" value="DUF34/NIF3_sf"/>
</dbReference>
<proteinExistence type="inferred from homology"/>
<evidence type="ECO:0000313" key="5">
    <source>
        <dbReference type="EMBL" id="RUO38428.1"/>
    </source>
</evidence>
<dbReference type="RefSeq" id="WP_126805649.1">
    <property type="nucleotide sequence ID" value="NZ_PIPP01000001.1"/>
</dbReference>
<feature type="binding site" evidence="4">
    <location>
        <position position="219"/>
    </location>
    <ligand>
        <name>a divalent metal cation</name>
        <dbReference type="ChEBI" id="CHEBI:60240"/>
        <label>1</label>
    </ligand>
</feature>
<name>A0A432WXA9_9GAMM</name>